<sequence length="105" mass="12349">MKKVIIRWCYIGAIRWMRPQLLVQVLDLFCECSRIFTFALNVFLPISEILKDQEMTAGSDNNDGRKSTHMSPQRQLATLKRELFRRNNHQNPSEFSYIPTGYVLL</sequence>
<dbReference type="AlphaFoldDB" id="A0A016WBQ6"/>
<reference evidence="2" key="1">
    <citation type="journal article" date="2015" name="Nat. Genet.">
        <title>The genome and transcriptome of the zoonotic hookworm Ancylostoma ceylanicum identify infection-specific gene families.</title>
        <authorList>
            <person name="Schwarz E.M."/>
            <person name="Hu Y."/>
            <person name="Antoshechkin I."/>
            <person name="Miller M.M."/>
            <person name="Sternberg P.W."/>
            <person name="Aroian R.V."/>
        </authorList>
    </citation>
    <scope>NUCLEOTIDE SEQUENCE</scope>
    <source>
        <strain evidence="2">HY135</strain>
    </source>
</reference>
<comment type="caution">
    <text evidence="1">The sequence shown here is derived from an EMBL/GenBank/DDBJ whole genome shotgun (WGS) entry which is preliminary data.</text>
</comment>
<dbReference type="EMBL" id="JARK01000462">
    <property type="protein sequence ID" value="EYC36732.1"/>
    <property type="molecule type" value="Genomic_DNA"/>
</dbReference>
<dbReference type="Proteomes" id="UP000024635">
    <property type="component" value="Unassembled WGS sequence"/>
</dbReference>
<accession>A0A016WBQ6</accession>
<evidence type="ECO:0000313" key="1">
    <source>
        <dbReference type="EMBL" id="EYC36732.1"/>
    </source>
</evidence>
<protein>
    <submittedName>
        <fullName evidence="1">Uncharacterized protein</fullName>
    </submittedName>
</protein>
<proteinExistence type="predicted"/>
<organism evidence="1 2">
    <name type="scientific">Ancylostoma ceylanicum</name>
    <dbReference type="NCBI Taxonomy" id="53326"/>
    <lineage>
        <taxon>Eukaryota</taxon>
        <taxon>Metazoa</taxon>
        <taxon>Ecdysozoa</taxon>
        <taxon>Nematoda</taxon>
        <taxon>Chromadorea</taxon>
        <taxon>Rhabditida</taxon>
        <taxon>Rhabditina</taxon>
        <taxon>Rhabditomorpha</taxon>
        <taxon>Strongyloidea</taxon>
        <taxon>Ancylostomatidae</taxon>
        <taxon>Ancylostomatinae</taxon>
        <taxon>Ancylostoma</taxon>
    </lineage>
</organism>
<keyword evidence="2" id="KW-1185">Reference proteome</keyword>
<name>A0A016WBQ6_9BILA</name>
<evidence type="ECO:0000313" key="2">
    <source>
        <dbReference type="Proteomes" id="UP000024635"/>
    </source>
</evidence>
<gene>
    <name evidence="1" type="primary">Acey_s0862.g2741</name>
    <name evidence="1" type="ORF">Y032_0862g2741</name>
</gene>